<organism evidence="1">
    <name type="scientific">Anguilla anguilla</name>
    <name type="common">European freshwater eel</name>
    <name type="synonym">Muraena anguilla</name>
    <dbReference type="NCBI Taxonomy" id="7936"/>
    <lineage>
        <taxon>Eukaryota</taxon>
        <taxon>Metazoa</taxon>
        <taxon>Chordata</taxon>
        <taxon>Craniata</taxon>
        <taxon>Vertebrata</taxon>
        <taxon>Euteleostomi</taxon>
        <taxon>Actinopterygii</taxon>
        <taxon>Neopterygii</taxon>
        <taxon>Teleostei</taxon>
        <taxon>Anguilliformes</taxon>
        <taxon>Anguillidae</taxon>
        <taxon>Anguilla</taxon>
    </lineage>
</organism>
<dbReference type="EMBL" id="GBXM01045953">
    <property type="protein sequence ID" value="JAH62624.1"/>
    <property type="molecule type" value="Transcribed_RNA"/>
</dbReference>
<sequence>MGMCRSCLTILLPGVPSDPIISTSHLY</sequence>
<name>A0A0E9U9N7_ANGAN</name>
<accession>A0A0E9U9N7</accession>
<dbReference type="AlphaFoldDB" id="A0A0E9U9N7"/>
<reference evidence="1" key="2">
    <citation type="journal article" date="2015" name="Fish Shellfish Immunol.">
        <title>Early steps in the European eel (Anguilla anguilla)-Vibrio vulnificus interaction in the gills: Role of the RtxA13 toxin.</title>
        <authorList>
            <person name="Callol A."/>
            <person name="Pajuelo D."/>
            <person name="Ebbesson L."/>
            <person name="Teles M."/>
            <person name="MacKenzie S."/>
            <person name="Amaro C."/>
        </authorList>
    </citation>
    <scope>NUCLEOTIDE SEQUENCE</scope>
</reference>
<evidence type="ECO:0000313" key="1">
    <source>
        <dbReference type="EMBL" id="JAH62624.1"/>
    </source>
</evidence>
<reference evidence="1" key="1">
    <citation type="submission" date="2014-11" db="EMBL/GenBank/DDBJ databases">
        <authorList>
            <person name="Amaro Gonzalez C."/>
        </authorList>
    </citation>
    <scope>NUCLEOTIDE SEQUENCE</scope>
</reference>
<proteinExistence type="predicted"/>
<protein>
    <submittedName>
        <fullName evidence="1">Uncharacterized protein</fullName>
    </submittedName>
</protein>